<dbReference type="CDD" id="cd00829">
    <property type="entry name" value="SCP-x_thiolase"/>
    <property type="match status" value="1"/>
</dbReference>
<protein>
    <submittedName>
        <fullName evidence="2">Acetyl-CoA acetyltransferase</fullName>
    </submittedName>
</protein>
<dbReference type="GO" id="GO:0003988">
    <property type="term" value="F:acetyl-CoA C-acyltransferase activity"/>
    <property type="evidence" value="ECO:0007669"/>
    <property type="project" value="UniProtKB-ARBA"/>
</dbReference>
<keyword evidence="3" id="KW-1185">Reference proteome</keyword>
<dbReference type="InterPro" id="IPR016039">
    <property type="entry name" value="Thiolase-like"/>
</dbReference>
<evidence type="ECO:0000313" key="3">
    <source>
        <dbReference type="Proteomes" id="UP000590524"/>
    </source>
</evidence>
<name>A0A7W6PU25_9SPHN</name>
<feature type="domain" description="Thiolase C-terminal" evidence="1">
    <location>
        <begin position="264"/>
        <end position="381"/>
    </location>
</feature>
<dbReference type="Pfam" id="PF22691">
    <property type="entry name" value="Thiolase_C_1"/>
    <property type="match status" value="1"/>
</dbReference>
<reference evidence="2 3" key="1">
    <citation type="submission" date="2020-08" db="EMBL/GenBank/DDBJ databases">
        <title>Genomic Encyclopedia of Type Strains, Phase IV (KMG-IV): sequencing the most valuable type-strain genomes for metagenomic binning, comparative biology and taxonomic classification.</title>
        <authorList>
            <person name="Goeker M."/>
        </authorList>
    </citation>
    <scope>NUCLEOTIDE SEQUENCE [LARGE SCALE GENOMIC DNA]</scope>
    <source>
        <strain evidence="2 3">DSM 19371</strain>
    </source>
</reference>
<dbReference type="EMBL" id="JACIEU010000003">
    <property type="protein sequence ID" value="MBB4147208.1"/>
    <property type="molecule type" value="Genomic_DNA"/>
</dbReference>
<proteinExistence type="predicted"/>
<dbReference type="PANTHER" id="PTHR42870:SF1">
    <property type="entry name" value="NON-SPECIFIC LIPID-TRANSFER PROTEIN-LIKE 2"/>
    <property type="match status" value="1"/>
</dbReference>
<dbReference type="PIRSF" id="PIRSF000429">
    <property type="entry name" value="Ac-CoA_Ac_transf"/>
    <property type="match status" value="1"/>
</dbReference>
<dbReference type="AlphaFoldDB" id="A0A7W6PU25"/>
<dbReference type="RefSeq" id="WP_246428125.1">
    <property type="nucleotide sequence ID" value="NZ_JACIEU010000003.1"/>
</dbReference>
<accession>A0A7W6PU25</accession>
<dbReference type="InterPro" id="IPR055140">
    <property type="entry name" value="Thiolase_C_2"/>
</dbReference>
<dbReference type="SUPFAM" id="SSF53901">
    <property type="entry name" value="Thiolase-like"/>
    <property type="match status" value="1"/>
</dbReference>
<gene>
    <name evidence="2" type="ORF">GGQ90_000974</name>
</gene>
<evidence type="ECO:0000259" key="1">
    <source>
        <dbReference type="Pfam" id="PF22691"/>
    </source>
</evidence>
<dbReference type="Gene3D" id="3.40.47.10">
    <property type="match status" value="1"/>
</dbReference>
<keyword evidence="2" id="KW-0808">Transferase</keyword>
<comment type="caution">
    <text evidence="2">The sequence shown here is derived from an EMBL/GenBank/DDBJ whole genome shotgun (WGS) entry which is preliminary data.</text>
</comment>
<organism evidence="2 3">
    <name type="scientific">Sphingobium scionense</name>
    <dbReference type="NCBI Taxonomy" id="1404341"/>
    <lineage>
        <taxon>Bacteria</taxon>
        <taxon>Pseudomonadati</taxon>
        <taxon>Pseudomonadota</taxon>
        <taxon>Alphaproteobacteria</taxon>
        <taxon>Sphingomonadales</taxon>
        <taxon>Sphingomonadaceae</taxon>
        <taxon>Sphingobium</taxon>
    </lineage>
</organism>
<dbReference type="Proteomes" id="UP000590524">
    <property type="component" value="Unassembled WGS sequence"/>
</dbReference>
<sequence>MMKGNKIAITGIGETAFLRKGEETVMQMMTRASLAAIADAGLTPADIDGHVSNKYVGHPSEEVAHAIGAATRRFTAVADTAGGTATTGDALRLAQLAIEAGLARHVLVPYAIRSTKPGGVYGFHAREPQKAGLEMPAGFFGQPTYFATMANRYAHEFGMTEEELASVSMTYRAWAALTPSAQKRDPMDLETYRQTPMIATPLRVADCCLTTDGGGAYVVSAVEAARDLPHPVISVQGVGIGYNNYPHGVLFTQKPCTFDYPGWDSAAQAYAMAGVDPKDLNLAQVYDGFSISAIVQTEMLGLCDRGEGARFYAAGHAKPGGRMPINTSGGHMSGGYVPGINLLIEAVRQLRGQEGDRQVPDARLCAVAGLGGNNHSTTILARD</sequence>
<evidence type="ECO:0000313" key="2">
    <source>
        <dbReference type="EMBL" id="MBB4147208.1"/>
    </source>
</evidence>
<dbReference type="InterPro" id="IPR002155">
    <property type="entry name" value="Thiolase"/>
</dbReference>
<dbReference type="PANTHER" id="PTHR42870">
    <property type="entry name" value="ACETYL-COA C-ACETYLTRANSFERASE"/>
    <property type="match status" value="1"/>
</dbReference>